<feature type="transmembrane region" description="Helical" evidence="5">
    <location>
        <begin position="37"/>
        <end position="64"/>
    </location>
</feature>
<keyword evidence="9" id="KW-1185">Reference proteome</keyword>
<dbReference type="OrthoDB" id="72036at2759"/>
<evidence type="ECO:0000313" key="7">
    <source>
        <dbReference type="EMBL" id="KAF0709277.1"/>
    </source>
</evidence>
<evidence type="ECO:0000259" key="6">
    <source>
        <dbReference type="Pfam" id="PF01490"/>
    </source>
</evidence>
<feature type="transmembrane region" description="Helical" evidence="5">
    <location>
        <begin position="367"/>
        <end position="388"/>
    </location>
</feature>
<evidence type="ECO:0000256" key="4">
    <source>
        <dbReference type="ARBA" id="ARBA00023136"/>
    </source>
</evidence>
<feature type="transmembrane region" description="Helical" evidence="5">
    <location>
        <begin position="425"/>
        <end position="444"/>
    </location>
</feature>
<reference evidence="7" key="2">
    <citation type="submission" date="2019-06" db="EMBL/GenBank/DDBJ databases">
        <title>Genomics analysis of Aphanomyces spp. identifies a new class of oomycete effector associated with host adaptation.</title>
        <authorList>
            <person name="Gaulin E."/>
        </authorList>
    </citation>
    <scope>NUCLEOTIDE SEQUENCE</scope>
    <source>
        <strain evidence="7">CBS 578.67</strain>
    </source>
</reference>
<feature type="transmembrane region" description="Helical" evidence="5">
    <location>
        <begin position="190"/>
        <end position="210"/>
    </location>
</feature>
<gene>
    <name evidence="8" type="primary">Aste57867_6005</name>
    <name evidence="7" type="ORF">As57867_005991</name>
    <name evidence="8" type="ORF">ASTE57867_6005</name>
</gene>
<organism evidence="8 9">
    <name type="scientific">Aphanomyces stellatus</name>
    <dbReference type="NCBI Taxonomy" id="120398"/>
    <lineage>
        <taxon>Eukaryota</taxon>
        <taxon>Sar</taxon>
        <taxon>Stramenopiles</taxon>
        <taxon>Oomycota</taxon>
        <taxon>Saprolegniomycetes</taxon>
        <taxon>Saprolegniales</taxon>
        <taxon>Verrucalvaceae</taxon>
        <taxon>Aphanomyces</taxon>
    </lineage>
</organism>
<keyword evidence="3 5" id="KW-1133">Transmembrane helix</keyword>
<feature type="transmembrane region" description="Helical" evidence="5">
    <location>
        <begin position="394"/>
        <end position="413"/>
    </location>
</feature>
<evidence type="ECO:0000256" key="1">
    <source>
        <dbReference type="ARBA" id="ARBA00004141"/>
    </source>
</evidence>
<dbReference type="PANTHER" id="PTHR22950">
    <property type="entry name" value="AMINO ACID TRANSPORTER"/>
    <property type="match status" value="1"/>
</dbReference>
<dbReference type="Pfam" id="PF01490">
    <property type="entry name" value="Aa_trans"/>
    <property type="match status" value="1"/>
</dbReference>
<feature type="transmembrane region" description="Helical" evidence="5">
    <location>
        <begin position="85"/>
        <end position="118"/>
    </location>
</feature>
<keyword evidence="4 5" id="KW-0472">Membrane</keyword>
<evidence type="ECO:0000256" key="3">
    <source>
        <dbReference type="ARBA" id="ARBA00022989"/>
    </source>
</evidence>
<dbReference type="PANTHER" id="PTHR22950:SF349">
    <property type="entry name" value="AMINO ACID TRANSPORTER TRANSMEMBRANE DOMAIN-CONTAINING PROTEIN"/>
    <property type="match status" value="1"/>
</dbReference>
<evidence type="ECO:0000313" key="8">
    <source>
        <dbReference type="EMBL" id="VFT83019.1"/>
    </source>
</evidence>
<dbReference type="GO" id="GO:0005774">
    <property type="term" value="C:vacuolar membrane"/>
    <property type="evidence" value="ECO:0007669"/>
    <property type="project" value="TreeGrafter"/>
</dbReference>
<feature type="domain" description="Amino acid transporter transmembrane" evidence="6">
    <location>
        <begin position="14"/>
        <end position="444"/>
    </location>
</feature>
<accession>A0A485KHE1</accession>
<dbReference type="EMBL" id="CAADRA010002303">
    <property type="protein sequence ID" value="VFT83019.1"/>
    <property type="molecule type" value="Genomic_DNA"/>
</dbReference>
<dbReference type="InterPro" id="IPR013057">
    <property type="entry name" value="AA_transpt_TM"/>
</dbReference>
<name>A0A485KHE1_9STRA</name>
<feature type="transmembrane region" description="Helical" evidence="5">
    <location>
        <begin position="231"/>
        <end position="252"/>
    </location>
</feature>
<evidence type="ECO:0000313" key="9">
    <source>
        <dbReference type="Proteomes" id="UP000332933"/>
    </source>
</evidence>
<sequence length="496" mass="53559">MAKPFLTGEDLKMCFSLFCCVYGIGTLSMPANYAKAGYGWATGALVFMAAVNIYSTICISKVLLDAPKSVRTYGDLGYFCMGSFGRWAILITQMMTCILVPIAFLVLGGTICTIMFPGSYENETWIILMGISLLPVCLIPTLKEGAATAAVGALGTVLADAIALYLLVNGMTPVPANLSTPKPDIGFKQVASVFGSLALAYGAGIVIPSLQREHSDPTRMPRVIMVTMGSISVLFMVVAITGVSVVGCQIPGNLLFSIEGSPTKLGFTANRGGVILANLFMQLHVTIAYAVIMMPAFYILERLVLGLHKETLEAPVDQLEAAYDHAETPADVDAKISDDVVKTATDQDHHDMDSQTYRKPGVYPKVAALRIVLVAATVAVACVWKNRLLDLVDFTGASCIAVCCMIMPMIFYLKHFGSKLSKLERVWAILAITMSLFLGGYETYQNAKPLFNPKASTAKPAWDAPKFSYCPADSSYARIVYTNVSYHANWTKPTTL</sequence>
<feature type="transmembrane region" description="Helical" evidence="5">
    <location>
        <begin position="12"/>
        <end position="31"/>
    </location>
</feature>
<dbReference type="GO" id="GO:0015179">
    <property type="term" value="F:L-amino acid transmembrane transporter activity"/>
    <property type="evidence" value="ECO:0007669"/>
    <property type="project" value="TreeGrafter"/>
</dbReference>
<reference evidence="8 9" key="1">
    <citation type="submission" date="2019-03" db="EMBL/GenBank/DDBJ databases">
        <authorList>
            <person name="Gaulin E."/>
            <person name="Dumas B."/>
        </authorList>
    </citation>
    <scope>NUCLEOTIDE SEQUENCE [LARGE SCALE GENOMIC DNA]</scope>
    <source>
        <strain evidence="8">CBS 568.67</strain>
    </source>
</reference>
<protein>
    <submittedName>
        <fullName evidence="8">Aste57867_6005 protein</fullName>
    </submittedName>
</protein>
<dbReference type="AlphaFoldDB" id="A0A485KHE1"/>
<comment type="subcellular location">
    <subcellularLocation>
        <location evidence="1">Membrane</location>
        <topology evidence="1">Multi-pass membrane protein</topology>
    </subcellularLocation>
</comment>
<evidence type="ECO:0000256" key="5">
    <source>
        <dbReference type="SAM" id="Phobius"/>
    </source>
</evidence>
<dbReference type="Proteomes" id="UP000332933">
    <property type="component" value="Unassembled WGS sequence"/>
</dbReference>
<feature type="transmembrane region" description="Helical" evidence="5">
    <location>
        <begin position="272"/>
        <end position="300"/>
    </location>
</feature>
<dbReference type="EMBL" id="VJMH01002301">
    <property type="protein sequence ID" value="KAF0709277.1"/>
    <property type="molecule type" value="Genomic_DNA"/>
</dbReference>
<evidence type="ECO:0000256" key="2">
    <source>
        <dbReference type="ARBA" id="ARBA00022692"/>
    </source>
</evidence>
<keyword evidence="2 5" id="KW-0812">Transmembrane</keyword>
<proteinExistence type="predicted"/>
<feature type="transmembrane region" description="Helical" evidence="5">
    <location>
        <begin position="149"/>
        <end position="170"/>
    </location>
</feature>
<feature type="transmembrane region" description="Helical" evidence="5">
    <location>
        <begin position="124"/>
        <end position="142"/>
    </location>
</feature>